<dbReference type="PANTHER" id="PTHR14969">
    <property type="entry name" value="SPHINGOSINE-1-PHOSPHATE PHOSPHOHYDROLASE"/>
    <property type="match status" value="1"/>
</dbReference>
<keyword evidence="1" id="KW-0472">Membrane</keyword>
<feature type="domain" description="Phosphatidic acid phosphatase type 2/haloperoxidase" evidence="2">
    <location>
        <begin position="63"/>
        <end position="178"/>
    </location>
</feature>
<reference evidence="3 4" key="1">
    <citation type="submission" date="2013-08" db="EMBL/GenBank/DDBJ databases">
        <authorList>
            <person name="Durkin A.S."/>
            <person name="Haft D.R."/>
            <person name="McCorrison J."/>
            <person name="Torralba M."/>
            <person name="Gillis M."/>
            <person name="Haft D.H."/>
            <person name="Methe B."/>
            <person name="Sutton G."/>
            <person name="Nelson K.E."/>
        </authorList>
    </citation>
    <scope>NUCLEOTIDE SEQUENCE [LARGE SCALE GENOMIC DNA]</scope>
    <source>
        <strain evidence="3 4">F0493</strain>
    </source>
</reference>
<feature type="transmembrane region" description="Helical" evidence="1">
    <location>
        <begin position="139"/>
        <end position="157"/>
    </location>
</feature>
<evidence type="ECO:0000259" key="2">
    <source>
        <dbReference type="SMART" id="SM00014"/>
    </source>
</evidence>
<feature type="transmembrane region" description="Helical" evidence="1">
    <location>
        <begin position="212"/>
        <end position="229"/>
    </location>
</feature>
<organism evidence="3 4">
    <name type="scientific">Segatella salivae F0493</name>
    <dbReference type="NCBI Taxonomy" id="1395125"/>
    <lineage>
        <taxon>Bacteria</taxon>
        <taxon>Pseudomonadati</taxon>
        <taxon>Bacteroidota</taxon>
        <taxon>Bacteroidia</taxon>
        <taxon>Bacteroidales</taxon>
        <taxon>Prevotellaceae</taxon>
        <taxon>Segatella</taxon>
    </lineage>
</organism>
<keyword evidence="1" id="KW-1133">Transmembrane helix</keyword>
<dbReference type="EMBL" id="AWGW01000028">
    <property type="protein sequence ID" value="ERJ98995.1"/>
    <property type="molecule type" value="Genomic_DNA"/>
</dbReference>
<dbReference type="PATRIC" id="fig|1395125.3.peg.2225"/>
<dbReference type="Pfam" id="PF01569">
    <property type="entry name" value="PAP2"/>
    <property type="match status" value="1"/>
</dbReference>
<feature type="transmembrane region" description="Helical" evidence="1">
    <location>
        <begin position="57"/>
        <end position="76"/>
    </location>
</feature>
<dbReference type="Proteomes" id="UP000017023">
    <property type="component" value="Unassembled WGS sequence"/>
</dbReference>
<dbReference type="InterPro" id="IPR036938">
    <property type="entry name" value="PAP2/HPO_sf"/>
</dbReference>
<evidence type="ECO:0000256" key="1">
    <source>
        <dbReference type="SAM" id="Phobius"/>
    </source>
</evidence>
<dbReference type="SMART" id="SM00014">
    <property type="entry name" value="acidPPc"/>
    <property type="match status" value="1"/>
</dbReference>
<gene>
    <name evidence="3" type="ORF">HMPREF9145_2412</name>
</gene>
<dbReference type="InterPro" id="IPR000326">
    <property type="entry name" value="PAP2/HPO"/>
</dbReference>
<evidence type="ECO:0000313" key="3">
    <source>
        <dbReference type="EMBL" id="ERJ98995.1"/>
    </source>
</evidence>
<accession>U2L3S3</accession>
<protein>
    <submittedName>
        <fullName evidence="3">PAP2 family protein</fullName>
    </submittedName>
</protein>
<sequence length="230" mass="26089">MNISDIIDLDRQLLIFINGYDNIMVSGVMMTLTNGFYWIPLYLSLCYLIIKNNETMGQIVLAISGCILAVAMAGGIDDLLIKPWISRLRPCNDLDIKYCINNFIWMNKNQYSFFSAHAANTFAIATYLAFLIRSRLLNIALFLWAFLNGITRIYLGVHYPTDVFVGMIWGVLCGIAAYRLYFLLCFRNNAHNSYISSQFTSTGYNRTDIDKVLVVVTLLLLIACIIGINI</sequence>
<feature type="transmembrane region" description="Helical" evidence="1">
    <location>
        <begin position="163"/>
        <end position="184"/>
    </location>
</feature>
<feature type="transmembrane region" description="Helical" evidence="1">
    <location>
        <begin position="23"/>
        <end position="50"/>
    </location>
</feature>
<evidence type="ECO:0000313" key="4">
    <source>
        <dbReference type="Proteomes" id="UP000017023"/>
    </source>
</evidence>
<keyword evidence="1" id="KW-0812">Transmembrane</keyword>
<dbReference type="Gene3D" id="1.20.144.10">
    <property type="entry name" value="Phosphatidic acid phosphatase type 2/haloperoxidase"/>
    <property type="match status" value="1"/>
</dbReference>
<dbReference type="SUPFAM" id="SSF48317">
    <property type="entry name" value="Acid phosphatase/Vanadium-dependent haloperoxidase"/>
    <property type="match status" value="1"/>
</dbReference>
<dbReference type="AlphaFoldDB" id="U2L3S3"/>
<comment type="caution">
    <text evidence="3">The sequence shown here is derived from an EMBL/GenBank/DDBJ whole genome shotgun (WGS) entry which is preliminary data.</text>
</comment>
<name>U2L3S3_9BACT</name>
<feature type="transmembrane region" description="Helical" evidence="1">
    <location>
        <begin position="111"/>
        <end position="132"/>
    </location>
</feature>
<dbReference type="PANTHER" id="PTHR14969:SF13">
    <property type="entry name" value="AT30094P"/>
    <property type="match status" value="1"/>
</dbReference>
<proteinExistence type="predicted"/>